<keyword evidence="3 7" id="KW-0812">Transmembrane</keyword>
<dbReference type="Pfam" id="PF04515">
    <property type="entry name" value="Choline_transpo"/>
    <property type="match status" value="1"/>
</dbReference>
<comment type="caution">
    <text evidence="8">The sequence shown here is derived from an EMBL/GenBank/DDBJ whole genome shotgun (WGS) entry which is preliminary data.</text>
</comment>
<protein>
    <recommendedName>
        <fullName evidence="7">Choline transporter-like protein</fullName>
    </recommendedName>
</protein>
<dbReference type="PANTHER" id="PTHR12385:SF14">
    <property type="entry name" value="CHOLINE TRANSPORTER-LIKE 2"/>
    <property type="match status" value="1"/>
</dbReference>
<keyword evidence="4 7" id="KW-1133">Transmembrane helix</keyword>
<feature type="transmembrane region" description="Helical" evidence="7">
    <location>
        <begin position="325"/>
        <end position="347"/>
    </location>
</feature>
<dbReference type="Proteomes" id="UP000242188">
    <property type="component" value="Unassembled WGS sequence"/>
</dbReference>
<feature type="transmembrane region" description="Helical" evidence="7">
    <location>
        <begin position="29"/>
        <end position="54"/>
    </location>
</feature>
<comment type="subcellular location">
    <subcellularLocation>
        <location evidence="7">Cell membrane</location>
        <topology evidence="7">Multi-pass membrane protein</topology>
    </subcellularLocation>
    <subcellularLocation>
        <location evidence="1">Membrane</location>
        <topology evidence="1">Multi-pass membrane protein</topology>
    </subcellularLocation>
</comment>
<evidence type="ECO:0000256" key="3">
    <source>
        <dbReference type="ARBA" id="ARBA00022692"/>
    </source>
</evidence>
<dbReference type="PANTHER" id="PTHR12385">
    <property type="entry name" value="CHOLINE TRANSPORTER-LIKE (SLC FAMILY 44)"/>
    <property type="match status" value="1"/>
</dbReference>
<dbReference type="GO" id="GO:0022857">
    <property type="term" value="F:transmembrane transporter activity"/>
    <property type="evidence" value="ECO:0007669"/>
    <property type="project" value="UniProtKB-UniRule"/>
</dbReference>
<evidence type="ECO:0000256" key="1">
    <source>
        <dbReference type="ARBA" id="ARBA00004141"/>
    </source>
</evidence>
<dbReference type="AlphaFoldDB" id="A0A210QBP0"/>
<dbReference type="OrthoDB" id="420519at2759"/>
<organism evidence="8 9">
    <name type="scientific">Mizuhopecten yessoensis</name>
    <name type="common">Japanese scallop</name>
    <name type="synonym">Patinopecten yessoensis</name>
    <dbReference type="NCBI Taxonomy" id="6573"/>
    <lineage>
        <taxon>Eukaryota</taxon>
        <taxon>Metazoa</taxon>
        <taxon>Spiralia</taxon>
        <taxon>Lophotrochozoa</taxon>
        <taxon>Mollusca</taxon>
        <taxon>Bivalvia</taxon>
        <taxon>Autobranchia</taxon>
        <taxon>Pteriomorphia</taxon>
        <taxon>Pectinida</taxon>
        <taxon>Pectinoidea</taxon>
        <taxon>Pectinidae</taxon>
        <taxon>Mizuhopecten</taxon>
    </lineage>
</organism>
<comment type="similarity">
    <text evidence="2 7">Belongs to the CTL (choline transporter-like) family.</text>
</comment>
<evidence type="ECO:0000313" key="8">
    <source>
        <dbReference type="EMBL" id="OWF46138.1"/>
    </source>
</evidence>
<feature type="transmembrane region" description="Helical" evidence="7">
    <location>
        <begin position="645"/>
        <end position="666"/>
    </location>
</feature>
<evidence type="ECO:0000256" key="7">
    <source>
        <dbReference type="RuleBase" id="RU368066"/>
    </source>
</evidence>
<dbReference type="InterPro" id="IPR007603">
    <property type="entry name" value="Choline_transptr-like"/>
</dbReference>
<keyword evidence="5 7" id="KW-0472">Membrane</keyword>
<evidence type="ECO:0000313" key="9">
    <source>
        <dbReference type="Proteomes" id="UP000242188"/>
    </source>
</evidence>
<feature type="transmembrane region" description="Helical" evidence="7">
    <location>
        <begin position="503"/>
        <end position="525"/>
    </location>
</feature>
<dbReference type="EMBL" id="NEDP02004270">
    <property type="protein sequence ID" value="OWF46138.1"/>
    <property type="molecule type" value="Genomic_DNA"/>
</dbReference>
<feature type="transmembrane region" description="Helical" evidence="7">
    <location>
        <begin position="456"/>
        <end position="482"/>
    </location>
</feature>
<name>A0A210QBP0_MIZYE</name>
<evidence type="ECO:0000256" key="4">
    <source>
        <dbReference type="ARBA" id="ARBA00022989"/>
    </source>
</evidence>
<evidence type="ECO:0000256" key="2">
    <source>
        <dbReference type="ARBA" id="ARBA00007168"/>
    </source>
</evidence>
<dbReference type="GO" id="GO:0005886">
    <property type="term" value="C:plasma membrane"/>
    <property type="evidence" value="ECO:0007669"/>
    <property type="project" value="UniProtKB-SubCell"/>
</dbReference>
<feature type="transmembrane region" description="Helical" evidence="7">
    <location>
        <begin position="368"/>
        <end position="396"/>
    </location>
</feature>
<keyword evidence="9" id="KW-1185">Reference proteome</keyword>
<proteinExistence type="inferred from homology"/>
<feature type="transmembrane region" description="Helical" evidence="7">
    <location>
        <begin position="269"/>
        <end position="290"/>
    </location>
</feature>
<feature type="transmembrane region" description="Helical" evidence="7">
    <location>
        <begin position="603"/>
        <end position="624"/>
    </location>
</feature>
<reference evidence="8 9" key="1">
    <citation type="journal article" date="2017" name="Nat. Ecol. Evol.">
        <title>Scallop genome provides insights into evolution of bilaterian karyotype and development.</title>
        <authorList>
            <person name="Wang S."/>
            <person name="Zhang J."/>
            <person name="Jiao W."/>
            <person name="Li J."/>
            <person name="Xun X."/>
            <person name="Sun Y."/>
            <person name="Guo X."/>
            <person name="Huan P."/>
            <person name="Dong B."/>
            <person name="Zhang L."/>
            <person name="Hu X."/>
            <person name="Sun X."/>
            <person name="Wang J."/>
            <person name="Zhao C."/>
            <person name="Wang Y."/>
            <person name="Wang D."/>
            <person name="Huang X."/>
            <person name="Wang R."/>
            <person name="Lv J."/>
            <person name="Li Y."/>
            <person name="Zhang Z."/>
            <person name="Liu B."/>
            <person name="Lu W."/>
            <person name="Hui Y."/>
            <person name="Liang J."/>
            <person name="Zhou Z."/>
            <person name="Hou R."/>
            <person name="Li X."/>
            <person name="Liu Y."/>
            <person name="Li H."/>
            <person name="Ning X."/>
            <person name="Lin Y."/>
            <person name="Zhao L."/>
            <person name="Xing Q."/>
            <person name="Dou J."/>
            <person name="Li Y."/>
            <person name="Mao J."/>
            <person name="Guo H."/>
            <person name="Dou H."/>
            <person name="Li T."/>
            <person name="Mu C."/>
            <person name="Jiang W."/>
            <person name="Fu Q."/>
            <person name="Fu X."/>
            <person name="Miao Y."/>
            <person name="Liu J."/>
            <person name="Yu Q."/>
            <person name="Li R."/>
            <person name="Liao H."/>
            <person name="Li X."/>
            <person name="Kong Y."/>
            <person name="Jiang Z."/>
            <person name="Chourrout D."/>
            <person name="Li R."/>
            <person name="Bao Z."/>
        </authorList>
    </citation>
    <scope>NUCLEOTIDE SEQUENCE [LARGE SCALE GENOMIC DNA]</scope>
    <source>
        <strain evidence="8 9">PY_sf001</strain>
    </source>
</reference>
<keyword evidence="6" id="KW-0325">Glycoprotein</keyword>
<accession>A0A210QBP0</accession>
<evidence type="ECO:0000256" key="5">
    <source>
        <dbReference type="ARBA" id="ARBA00023136"/>
    </source>
</evidence>
<gene>
    <name evidence="8" type="ORF">KP79_PYT04336</name>
</gene>
<feature type="transmembrane region" description="Helical" evidence="7">
    <location>
        <begin position="241"/>
        <end position="262"/>
    </location>
</feature>
<evidence type="ECO:0000256" key="6">
    <source>
        <dbReference type="ARBA" id="ARBA00023180"/>
    </source>
</evidence>
<sequence length="718" mass="80200">MGEEDEPKKYGEARKHDAKFKGPLKNRSCTDIICCVLFLVCIVVMGACSIIGYARGNPAKLVFPTDSAGSICGYDTSVKSKPNLMYFDLLQCSKVQSIFLGCPTPQVCVEKCTTDYYVYLESIAKETLNGGQDNTERAKLLCTYDVDPTAGTKTIQELISDEDCAAYYLPNTAIVGRCVPSIFFTVVDKSKELVTSGNFNITTAGGTEVTGSLVESASEYLATFLSATQVVELVFKDIVTAWYLMLIFLGIAMIVCFIWIVLLRWFAGILVWVSIVAVLALMGFGCYYSYSQYYELKNQNVTAEFGVSELFTLNFSYYLGLKETWLAFGCTTATFLAIFLLILIFLVSRICIAIELIKEGSRAIGNMIFTLFWPIIPFVLQVIVVAYMGASAIYIASIGGPEYYSNGTDVANSINSVLDRVPCTPDNSTVGSFCDFVRYGGTDYIITMEVFMLFMFFWLMNFVVALGQMTLAGAFASYYWAFEKPKDIPAFPLMSGLHRSLRYHLGTLAFGSLIIAIIQMIRVALEYLDSKLKGAENKVAKFMVKCLKCFFACVERLIKFLNRNAYIMTAVYGKNFCTAAKDAFFLIMRNVVRAVVLDKVTDYVLFLSKLMVTAAIGVGAYFWFQGKVSLFSEFIPLLNYYLTPVIVVILGTYLITCSFFSVYTMAVDTLFLCFLEDLEMHDGSPEKPYYMSKGLMKILGKKNKKEKVVDKVESKEDD</sequence>
<comment type="function">
    <text evidence="7">Choline transporter.</text>
</comment>